<reference evidence="5" key="1">
    <citation type="journal article" date="2019" name="Int. J. Syst. Evol. Microbiol.">
        <title>The Global Catalogue of Microorganisms (GCM) 10K type strain sequencing project: providing services to taxonomists for standard genome sequencing and annotation.</title>
        <authorList>
            <consortium name="The Broad Institute Genomics Platform"/>
            <consortium name="The Broad Institute Genome Sequencing Center for Infectious Disease"/>
            <person name="Wu L."/>
            <person name="Ma J."/>
        </authorList>
    </citation>
    <scope>NUCLEOTIDE SEQUENCE [LARGE SCALE GENOMIC DNA]</scope>
    <source>
        <strain evidence="5">JCM 15572</strain>
    </source>
</reference>
<dbReference type="InterPro" id="IPR001647">
    <property type="entry name" value="HTH_TetR"/>
</dbReference>
<dbReference type="Pfam" id="PF00440">
    <property type="entry name" value="TetR_N"/>
    <property type="match status" value="1"/>
</dbReference>
<dbReference type="PRINTS" id="PR00455">
    <property type="entry name" value="HTHTETR"/>
</dbReference>
<gene>
    <name evidence="4" type="ORF">GCM10009804_55860</name>
</gene>
<dbReference type="Proteomes" id="UP001501705">
    <property type="component" value="Unassembled WGS sequence"/>
</dbReference>
<keyword evidence="1 2" id="KW-0238">DNA-binding</keyword>
<protein>
    <submittedName>
        <fullName evidence="4">TetR family transcriptional regulator</fullName>
    </submittedName>
</protein>
<feature type="DNA-binding region" description="H-T-H motif" evidence="2">
    <location>
        <begin position="33"/>
        <end position="52"/>
    </location>
</feature>
<comment type="caution">
    <text evidence="4">The sequence shown here is derived from an EMBL/GenBank/DDBJ whole genome shotgun (WGS) entry which is preliminary data.</text>
</comment>
<accession>A0ABP4Q1N9</accession>
<sequence length="181" mass="19862">MASKVRLTAKERGDEVLRAAVRAFSASGYEGTKTDEIARLAGVSQPYVIRLFGTKQQLFLAAVETVCARIEQIFREAAAERPDLATLGRNYDRLLAEPELLLVLLHSFSASGDPVIGDCVRQRFGSIYTLVRDLTGATPEQTRDFLSAGMLLTCMSAMQVIGPNPIPIQWAQELIQTFGID</sequence>
<dbReference type="PANTHER" id="PTHR30055:SF146">
    <property type="entry name" value="HTH-TYPE TRANSCRIPTIONAL DUAL REGULATOR CECR"/>
    <property type="match status" value="1"/>
</dbReference>
<dbReference type="Gene3D" id="1.10.357.10">
    <property type="entry name" value="Tetracycline Repressor, domain 2"/>
    <property type="match status" value="1"/>
</dbReference>
<evidence type="ECO:0000256" key="2">
    <source>
        <dbReference type="PROSITE-ProRule" id="PRU00335"/>
    </source>
</evidence>
<dbReference type="RefSeq" id="WP_344237978.1">
    <property type="nucleotide sequence ID" value="NZ_BAAAPH010000020.1"/>
</dbReference>
<dbReference type="PANTHER" id="PTHR30055">
    <property type="entry name" value="HTH-TYPE TRANSCRIPTIONAL REGULATOR RUTR"/>
    <property type="match status" value="1"/>
</dbReference>
<evidence type="ECO:0000313" key="5">
    <source>
        <dbReference type="Proteomes" id="UP001501705"/>
    </source>
</evidence>
<organism evidence="4 5">
    <name type="scientific">Kribbella hippodromi</name>
    <dbReference type="NCBI Taxonomy" id="434347"/>
    <lineage>
        <taxon>Bacteria</taxon>
        <taxon>Bacillati</taxon>
        <taxon>Actinomycetota</taxon>
        <taxon>Actinomycetes</taxon>
        <taxon>Propionibacteriales</taxon>
        <taxon>Kribbellaceae</taxon>
        <taxon>Kribbella</taxon>
    </lineage>
</organism>
<evidence type="ECO:0000313" key="4">
    <source>
        <dbReference type="EMBL" id="GAA1592331.1"/>
    </source>
</evidence>
<evidence type="ECO:0000256" key="1">
    <source>
        <dbReference type="ARBA" id="ARBA00023125"/>
    </source>
</evidence>
<dbReference type="InterPro" id="IPR050109">
    <property type="entry name" value="HTH-type_TetR-like_transc_reg"/>
</dbReference>
<evidence type="ECO:0000259" key="3">
    <source>
        <dbReference type="PROSITE" id="PS50977"/>
    </source>
</evidence>
<keyword evidence="5" id="KW-1185">Reference proteome</keyword>
<feature type="domain" description="HTH tetR-type" evidence="3">
    <location>
        <begin position="10"/>
        <end position="70"/>
    </location>
</feature>
<dbReference type="PROSITE" id="PS50977">
    <property type="entry name" value="HTH_TETR_2"/>
    <property type="match status" value="1"/>
</dbReference>
<dbReference type="SUPFAM" id="SSF46689">
    <property type="entry name" value="Homeodomain-like"/>
    <property type="match status" value="1"/>
</dbReference>
<dbReference type="EMBL" id="BAAAPH010000020">
    <property type="protein sequence ID" value="GAA1592331.1"/>
    <property type="molecule type" value="Genomic_DNA"/>
</dbReference>
<dbReference type="InterPro" id="IPR009057">
    <property type="entry name" value="Homeodomain-like_sf"/>
</dbReference>
<proteinExistence type="predicted"/>
<name>A0ABP4Q1N9_9ACTN</name>